<evidence type="ECO:0000313" key="8">
    <source>
        <dbReference type="Proteomes" id="UP001489004"/>
    </source>
</evidence>
<sequence>MRYAEEAAERQKENSNDTQANLANPAYKKYVRDRATEQDTLDRRHMGFPVPVIVLGVNPAGHHVGIHLLEEVLATRQSLSEERQLYIPMMGMADGQGSFSPHERMEYTVAVASGLTNAAIQMVIEEMPRGHHMQGSGYKDTREVVTFAGQRECIVFDTNEDQRARAKFLPGMLKAGESGYYGVIFGQRPESHMKMLTKAFGDRLLVADVRVPGSAANSGSVGRIKAQRLLQQSLDWYIQRPAIKEELAKLEEGKAAGFTPLRRKDVRHNQEAAANGGGCPCGCSSDDVAKHMSGIMSMCFMDPKNAVRKLALGDFQMAVAMGNIFCGAQPGDDVRVVTHFTDEGLMPVLFDQLEKAVEEGHYGRLYGLLICAGNMCIFQDDGGQGDLLRREMLKRGLAAYLTIGRASKDANVRTAATHTVTTLREGFDLWHRNCTACGKLEEVVDTYQLCAACKARVYCGRDCQKRHWKEGHKAECKKLAAL</sequence>
<evidence type="ECO:0000256" key="4">
    <source>
        <dbReference type="PROSITE-ProRule" id="PRU00134"/>
    </source>
</evidence>
<keyword evidence="8" id="KW-1185">Reference proteome</keyword>
<evidence type="ECO:0000313" key="7">
    <source>
        <dbReference type="EMBL" id="KAK9807033.1"/>
    </source>
</evidence>
<name>A0AAW1PAV9_9CHLO</name>
<dbReference type="AlphaFoldDB" id="A0AAW1PAV9"/>
<dbReference type="Proteomes" id="UP001489004">
    <property type="component" value="Unassembled WGS sequence"/>
</dbReference>
<feature type="domain" description="MYND-type" evidence="6">
    <location>
        <begin position="434"/>
        <end position="476"/>
    </location>
</feature>
<dbReference type="PROSITE" id="PS50865">
    <property type="entry name" value="ZF_MYND_2"/>
    <property type="match status" value="1"/>
</dbReference>
<keyword evidence="3" id="KW-0862">Zinc</keyword>
<feature type="compositionally biased region" description="Basic and acidic residues" evidence="5">
    <location>
        <begin position="1"/>
        <end position="15"/>
    </location>
</feature>
<reference evidence="7 8" key="1">
    <citation type="journal article" date="2024" name="Nat. Commun.">
        <title>Phylogenomics reveals the evolutionary origins of lichenization in chlorophyte algae.</title>
        <authorList>
            <person name="Puginier C."/>
            <person name="Libourel C."/>
            <person name="Otte J."/>
            <person name="Skaloud P."/>
            <person name="Haon M."/>
            <person name="Grisel S."/>
            <person name="Petersen M."/>
            <person name="Berrin J.G."/>
            <person name="Delaux P.M."/>
            <person name="Dal Grande F."/>
            <person name="Keller J."/>
        </authorList>
    </citation>
    <scope>NUCLEOTIDE SEQUENCE [LARGE SCALE GENOMIC DNA]</scope>
    <source>
        <strain evidence="7 8">SAG 2043</strain>
    </source>
</reference>
<feature type="region of interest" description="Disordered" evidence="5">
    <location>
        <begin position="1"/>
        <end position="24"/>
    </location>
</feature>
<proteinExistence type="predicted"/>
<evidence type="ECO:0000256" key="3">
    <source>
        <dbReference type="ARBA" id="ARBA00022833"/>
    </source>
</evidence>
<evidence type="ECO:0000256" key="1">
    <source>
        <dbReference type="ARBA" id="ARBA00022723"/>
    </source>
</evidence>
<keyword evidence="1" id="KW-0479">Metal-binding</keyword>
<gene>
    <name evidence="7" type="ORF">WJX72_011354</name>
</gene>
<dbReference type="EMBL" id="JALJOR010000013">
    <property type="protein sequence ID" value="KAK9807033.1"/>
    <property type="molecule type" value="Genomic_DNA"/>
</dbReference>
<dbReference type="Pfam" id="PF01753">
    <property type="entry name" value="zf-MYND"/>
    <property type="match status" value="1"/>
</dbReference>
<dbReference type="Gene3D" id="6.10.140.2220">
    <property type="match status" value="1"/>
</dbReference>
<evidence type="ECO:0000256" key="2">
    <source>
        <dbReference type="ARBA" id="ARBA00022771"/>
    </source>
</evidence>
<protein>
    <recommendedName>
        <fullName evidence="6">MYND-type domain-containing protein</fullName>
    </recommendedName>
</protein>
<dbReference type="GO" id="GO:0008270">
    <property type="term" value="F:zinc ion binding"/>
    <property type="evidence" value="ECO:0007669"/>
    <property type="project" value="UniProtKB-KW"/>
</dbReference>
<evidence type="ECO:0000256" key="5">
    <source>
        <dbReference type="SAM" id="MobiDB-lite"/>
    </source>
</evidence>
<organism evidence="7 8">
    <name type="scientific">[Myrmecia] bisecta</name>
    <dbReference type="NCBI Taxonomy" id="41462"/>
    <lineage>
        <taxon>Eukaryota</taxon>
        <taxon>Viridiplantae</taxon>
        <taxon>Chlorophyta</taxon>
        <taxon>core chlorophytes</taxon>
        <taxon>Trebouxiophyceae</taxon>
        <taxon>Trebouxiales</taxon>
        <taxon>Trebouxiaceae</taxon>
        <taxon>Myrmecia</taxon>
    </lineage>
</organism>
<dbReference type="SUPFAM" id="SSF144232">
    <property type="entry name" value="HIT/MYND zinc finger-like"/>
    <property type="match status" value="1"/>
</dbReference>
<comment type="caution">
    <text evidence="7">The sequence shown here is derived from an EMBL/GenBank/DDBJ whole genome shotgun (WGS) entry which is preliminary data.</text>
</comment>
<accession>A0AAW1PAV9</accession>
<evidence type="ECO:0000259" key="6">
    <source>
        <dbReference type="PROSITE" id="PS50865"/>
    </source>
</evidence>
<dbReference type="InterPro" id="IPR002893">
    <property type="entry name" value="Znf_MYND"/>
</dbReference>
<keyword evidence="2 4" id="KW-0863">Zinc-finger</keyword>